<feature type="transmembrane region" description="Helical" evidence="1">
    <location>
        <begin position="67"/>
        <end position="96"/>
    </location>
</feature>
<feature type="transmembrane region" description="Helical" evidence="1">
    <location>
        <begin position="145"/>
        <end position="163"/>
    </location>
</feature>
<reference evidence="2 3" key="1">
    <citation type="submission" date="2023-02" db="EMBL/GenBank/DDBJ databases">
        <title>Description and genomic characterization of Microbulbifer bruguierae sp. nov., isolated from the sediment of mangrove plant Bruguiera sexangula.</title>
        <authorList>
            <person name="Long M."/>
        </authorList>
    </citation>
    <scope>NUCLEOTIDE SEQUENCE [LARGE SCALE GENOMIC DNA]</scope>
    <source>
        <strain evidence="2 3">H12</strain>
    </source>
</reference>
<feature type="transmembrane region" description="Helical" evidence="1">
    <location>
        <begin position="108"/>
        <end position="125"/>
    </location>
</feature>
<protein>
    <recommendedName>
        <fullName evidence="4">Oxidase</fullName>
    </recommendedName>
</protein>
<accession>A0ABY8NC79</accession>
<evidence type="ECO:0000313" key="2">
    <source>
        <dbReference type="EMBL" id="WGL16014.1"/>
    </source>
</evidence>
<evidence type="ECO:0008006" key="4">
    <source>
        <dbReference type="Google" id="ProtNLM"/>
    </source>
</evidence>
<keyword evidence="3" id="KW-1185">Reference proteome</keyword>
<dbReference type="Proteomes" id="UP001236500">
    <property type="component" value="Chromosome"/>
</dbReference>
<keyword evidence="1" id="KW-1133">Transmembrane helix</keyword>
<evidence type="ECO:0000313" key="3">
    <source>
        <dbReference type="Proteomes" id="UP001236500"/>
    </source>
</evidence>
<feature type="transmembrane region" description="Helical" evidence="1">
    <location>
        <begin position="27"/>
        <end position="47"/>
    </location>
</feature>
<name>A0ABY8NC79_9GAMM</name>
<feature type="transmembrane region" description="Helical" evidence="1">
    <location>
        <begin position="207"/>
        <end position="228"/>
    </location>
</feature>
<dbReference type="RefSeq" id="WP_280319290.1">
    <property type="nucleotide sequence ID" value="NZ_CP118605.1"/>
</dbReference>
<gene>
    <name evidence="2" type="ORF">PVT68_14710</name>
</gene>
<sequence length="251" mass="27773">MQSKFSLASSCGLLTTRAFRQLKVLKFQLLSICAATLALLMVLSAVANVTGISMGTLTRDPTAVLKGAFYVGFLSNAGILLWSAAATICLFCGALLARDFRARAKAYTSARFLLASGAFTLLLVLDDLFLFHEEIAPNYLHLRERYVLLCYALIMCIYLTKYWKIILQSDFVLFGFAAGFFMLSVFIDKNSFSWLPDRSLLEDGAKFAGIVFWLFYFSRTAFQAIATIKDVASAGNAYEAETNTPLQESVP</sequence>
<keyword evidence="1" id="KW-0472">Membrane</keyword>
<proteinExistence type="predicted"/>
<keyword evidence="1" id="KW-0812">Transmembrane</keyword>
<dbReference type="EMBL" id="CP118605">
    <property type="protein sequence ID" value="WGL16014.1"/>
    <property type="molecule type" value="Genomic_DNA"/>
</dbReference>
<feature type="transmembrane region" description="Helical" evidence="1">
    <location>
        <begin position="170"/>
        <end position="187"/>
    </location>
</feature>
<evidence type="ECO:0000256" key="1">
    <source>
        <dbReference type="SAM" id="Phobius"/>
    </source>
</evidence>
<organism evidence="2 3">
    <name type="scientific">Microbulbifer bruguierae</name>
    <dbReference type="NCBI Taxonomy" id="3029061"/>
    <lineage>
        <taxon>Bacteria</taxon>
        <taxon>Pseudomonadati</taxon>
        <taxon>Pseudomonadota</taxon>
        <taxon>Gammaproteobacteria</taxon>
        <taxon>Cellvibrionales</taxon>
        <taxon>Microbulbiferaceae</taxon>
        <taxon>Microbulbifer</taxon>
    </lineage>
</organism>